<comment type="caution">
    <text evidence="12">The sequence shown here is derived from an EMBL/GenBank/DDBJ whole genome shotgun (WGS) entry which is preliminary data.</text>
</comment>
<evidence type="ECO:0000256" key="7">
    <source>
        <dbReference type="ARBA" id="ARBA00022755"/>
    </source>
</evidence>
<keyword evidence="6 10" id="KW-0332">GMP biosynthesis</keyword>
<evidence type="ECO:0000256" key="1">
    <source>
        <dbReference type="ARBA" id="ARBA00005153"/>
    </source>
</evidence>
<dbReference type="InterPro" id="IPR014729">
    <property type="entry name" value="Rossmann-like_a/b/a_fold"/>
</dbReference>
<reference evidence="12" key="1">
    <citation type="submission" date="2021-03" db="EMBL/GenBank/DDBJ databases">
        <authorList>
            <person name="Tagirdzhanova G."/>
        </authorList>
    </citation>
    <scope>NUCLEOTIDE SEQUENCE</scope>
</reference>
<dbReference type="UniPathway" id="UPA00189">
    <property type="reaction ID" value="UER00296"/>
</dbReference>
<dbReference type="OrthoDB" id="1724632at2759"/>
<dbReference type="Pfam" id="PF02540">
    <property type="entry name" value="NAD_synthase"/>
    <property type="match status" value="1"/>
</dbReference>
<protein>
    <recommendedName>
        <fullName evidence="3">GMP synthase [glutamine-hydrolyzing]</fullName>
        <ecNumber evidence="2">6.3.5.2</ecNumber>
    </recommendedName>
    <alternativeName>
        <fullName evidence="9">Glutamine amidotransferase</fullName>
    </alternativeName>
</protein>
<evidence type="ECO:0000256" key="6">
    <source>
        <dbReference type="ARBA" id="ARBA00022749"/>
    </source>
</evidence>
<name>A0A8H3EXH7_9LECA</name>
<evidence type="ECO:0000256" key="10">
    <source>
        <dbReference type="PROSITE-ProRule" id="PRU00886"/>
    </source>
</evidence>
<evidence type="ECO:0000256" key="3">
    <source>
        <dbReference type="ARBA" id="ARBA00021562"/>
    </source>
</evidence>
<dbReference type="EMBL" id="CAJPDT010000012">
    <property type="protein sequence ID" value="CAF9913608.1"/>
    <property type="molecule type" value="Genomic_DNA"/>
</dbReference>
<dbReference type="Pfam" id="PF00958">
    <property type="entry name" value="GMP_synt_C"/>
    <property type="match status" value="1"/>
</dbReference>
<gene>
    <name evidence="12" type="primary">GUA1_1</name>
    <name evidence="12" type="ORF">IMSHALPRED_001394</name>
</gene>
<evidence type="ECO:0000256" key="8">
    <source>
        <dbReference type="ARBA" id="ARBA00022840"/>
    </source>
</evidence>
<dbReference type="Gene3D" id="3.40.50.620">
    <property type="entry name" value="HUPs"/>
    <property type="match status" value="1"/>
</dbReference>
<keyword evidence="8 10" id="KW-0067">ATP-binding</keyword>
<dbReference type="GO" id="GO:0003921">
    <property type="term" value="F:GMP synthase activity"/>
    <property type="evidence" value="ECO:0007669"/>
    <property type="project" value="InterPro"/>
</dbReference>
<dbReference type="AlphaFoldDB" id="A0A8H3EXH7"/>
<evidence type="ECO:0000313" key="12">
    <source>
        <dbReference type="EMBL" id="CAF9913608.1"/>
    </source>
</evidence>
<dbReference type="InterPro" id="IPR022310">
    <property type="entry name" value="NAD/GMP_synthase"/>
</dbReference>
<sequence>MDEFVGKEIARIRQLVGEKGQVIGAVSGGVDSTVAATLTREAIGDRFHAVLVNNGLLRLGEVEQVTETLTKHLHIDLTVVDASQRFLDALEGISEPEEKRKRIGRMFIEVFQETALKLSEAAAESPNVGDIGWLLQGTLYPDVIESLTFKGPSQTIKTHHNVGGLPAVMKLKLIEPLRELFKDEGNDFKIASIAIRLIFKSARSWINPWPSRGARMETPFPRTLTRDQVCAKREDHQINSDSYQRILGHVNQPQLQILRRADKIFLDEITSAGLYREISQAFAALLPVRAVGVQGDKRSYGQCIVLRAVTTTDYMTAKAFRFDWEFIENVTSRIINEIPGISRVFYDTTSKPPGTIEME</sequence>
<dbReference type="GO" id="GO:0005524">
    <property type="term" value="F:ATP binding"/>
    <property type="evidence" value="ECO:0007669"/>
    <property type="project" value="UniProtKB-UniRule"/>
</dbReference>
<dbReference type="SUPFAM" id="SSF52402">
    <property type="entry name" value="Adenine nucleotide alpha hydrolases-like"/>
    <property type="match status" value="1"/>
</dbReference>
<dbReference type="SUPFAM" id="SSF54810">
    <property type="entry name" value="GMP synthetase C-terminal dimerisation domain"/>
    <property type="match status" value="1"/>
</dbReference>
<dbReference type="PANTHER" id="PTHR11922:SF2">
    <property type="entry name" value="GMP SYNTHASE [GLUTAMINE-HYDROLYZING]"/>
    <property type="match status" value="1"/>
</dbReference>
<keyword evidence="13" id="KW-1185">Reference proteome</keyword>
<dbReference type="Proteomes" id="UP000664534">
    <property type="component" value="Unassembled WGS sequence"/>
</dbReference>
<evidence type="ECO:0000256" key="4">
    <source>
        <dbReference type="ARBA" id="ARBA00022598"/>
    </source>
</evidence>
<dbReference type="EC" id="6.3.5.2" evidence="2"/>
<dbReference type="FunFam" id="3.30.300.10:FF:000002">
    <property type="entry name" value="GMP synthase [glutamine-hydrolyzing]"/>
    <property type="match status" value="1"/>
</dbReference>
<evidence type="ECO:0000259" key="11">
    <source>
        <dbReference type="PROSITE" id="PS51553"/>
    </source>
</evidence>
<accession>A0A8H3EXH7</accession>
<proteinExistence type="predicted"/>
<evidence type="ECO:0000256" key="2">
    <source>
        <dbReference type="ARBA" id="ARBA00012746"/>
    </source>
</evidence>
<dbReference type="InterPro" id="IPR001674">
    <property type="entry name" value="GMP_synth_C"/>
</dbReference>
<comment type="pathway">
    <text evidence="1">Purine metabolism; GMP biosynthesis; GMP from XMP (L-Gln route): step 1/1.</text>
</comment>
<dbReference type="GO" id="GO:0005829">
    <property type="term" value="C:cytosol"/>
    <property type="evidence" value="ECO:0007669"/>
    <property type="project" value="TreeGrafter"/>
</dbReference>
<evidence type="ECO:0000256" key="5">
    <source>
        <dbReference type="ARBA" id="ARBA00022741"/>
    </source>
</evidence>
<organism evidence="12 13">
    <name type="scientific">Imshaugia aleurites</name>
    <dbReference type="NCBI Taxonomy" id="172621"/>
    <lineage>
        <taxon>Eukaryota</taxon>
        <taxon>Fungi</taxon>
        <taxon>Dikarya</taxon>
        <taxon>Ascomycota</taxon>
        <taxon>Pezizomycotina</taxon>
        <taxon>Lecanoromycetes</taxon>
        <taxon>OSLEUM clade</taxon>
        <taxon>Lecanoromycetidae</taxon>
        <taxon>Lecanorales</taxon>
        <taxon>Lecanorineae</taxon>
        <taxon>Parmeliaceae</taxon>
        <taxon>Imshaugia</taxon>
    </lineage>
</organism>
<dbReference type="CDD" id="cd01997">
    <property type="entry name" value="GMP_synthase_C"/>
    <property type="match status" value="1"/>
</dbReference>
<evidence type="ECO:0000313" key="13">
    <source>
        <dbReference type="Proteomes" id="UP000664534"/>
    </source>
</evidence>
<keyword evidence="5 10" id="KW-0547">Nucleotide-binding</keyword>
<dbReference type="PANTHER" id="PTHR11922">
    <property type="entry name" value="GMP SYNTHASE-RELATED"/>
    <property type="match status" value="1"/>
</dbReference>
<keyword evidence="4" id="KW-0436">Ligase</keyword>
<evidence type="ECO:0000256" key="9">
    <source>
        <dbReference type="ARBA" id="ARBA00031356"/>
    </source>
</evidence>
<dbReference type="PROSITE" id="PS51553">
    <property type="entry name" value="GMPS_ATP_PPASE"/>
    <property type="match status" value="1"/>
</dbReference>
<keyword evidence="7 10" id="KW-0658">Purine biosynthesis</keyword>
<dbReference type="InterPro" id="IPR025777">
    <property type="entry name" value="GMPS_ATP_PPase_dom"/>
</dbReference>
<feature type="binding site" evidence="10">
    <location>
        <begin position="27"/>
        <end position="33"/>
    </location>
    <ligand>
        <name>ATP</name>
        <dbReference type="ChEBI" id="CHEBI:30616"/>
    </ligand>
</feature>
<dbReference type="Gene3D" id="3.30.300.10">
    <property type="match status" value="1"/>
</dbReference>
<feature type="domain" description="GMPS ATP-PPase" evidence="11">
    <location>
        <begin position="1"/>
        <end position="201"/>
    </location>
</feature>